<keyword evidence="10" id="KW-0472">Membrane</keyword>
<dbReference type="AlphaFoldDB" id="A0A117N438"/>
<dbReference type="InterPro" id="IPR050428">
    <property type="entry name" value="TCS_sensor_his_kinase"/>
</dbReference>
<dbReference type="Gene3D" id="1.10.287.130">
    <property type="match status" value="1"/>
</dbReference>
<dbReference type="PANTHER" id="PTHR45436:SF1">
    <property type="entry name" value="SENSOR PROTEIN QSEC"/>
    <property type="match status" value="1"/>
</dbReference>
<dbReference type="InterPro" id="IPR003594">
    <property type="entry name" value="HATPase_dom"/>
</dbReference>
<feature type="domain" description="HAMP" evidence="12">
    <location>
        <begin position="203"/>
        <end position="254"/>
    </location>
</feature>
<dbReference type="OrthoDB" id="8673316at2"/>
<dbReference type="InterPro" id="IPR013727">
    <property type="entry name" value="2CSK_N"/>
</dbReference>
<accession>A0A117N438</accession>
<evidence type="ECO:0000256" key="6">
    <source>
        <dbReference type="ARBA" id="ARBA00022692"/>
    </source>
</evidence>
<comment type="subcellular location">
    <subcellularLocation>
        <location evidence="2">Membrane</location>
    </subcellularLocation>
</comment>
<dbReference type="InterPro" id="IPR003661">
    <property type="entry name" value="HisK_dim/P_dom"/>
</dbReference>
<dbReference type="SUPFAM" id="SSF47384">
    <property type="entry name" value="Homodimeric domain of signal transducing histidine kinase"/>
    <property type="match status" value="1"/>
</dbReference>
<organism evidence="13 14">
    <name type="scientific">Rhizobium loti</name>
    <name type="common">Mesorhizobium loti</name>
    <dbReference type="NCBI Taxonomy" id="381"/>
    <lineage>
        <taxon>Bacteria</taxon>
        <taxon>Pseudomonadati</taxon>
        <taxon>Pseudomonadota</taxon>
        <taxon>Alphaproteobacteria</taxon>
        <taxon>Hyphomicrobiales</taxon>
        <taxon>Phyllobacteriaceae</taxon>
        <taxon>Mesorhizobium</taxon>
    </lineage>
</organism>
<dbReference type="SMART" id="SM00388">
    <property type="entry name" value="HisKA"/>
    <property type="match status" value="1"/>
</dbReference>
<feature type="domain" description="Histidine kinase" evidence="11">
    <location>
        <begin position="262"/>
        <end position="470"/>
    </location>
</feature>
<dbReference type="InterPro" id="IPR003660">
    <property type="entry name" value="HAMP_dom"/>
</dbReference>
<evidence type="ECO:0000256" key="9">
    <source>
        <dbReference type="ARBA" id="ARBA00023012"/>
    </source>
</evidence>
<evidence type="ECO:0000256" key="4">
    <source>
        <dbReference type="ARBA" id="ARBA00022553"/>
    </source>
</evidence>
<evidence type="ECO:0000259" key="12">
    <source>
        <dbReference type="PROSITE" id="PS50885"/>
    </source>
</evidence>
<dbReference type="SMART" id="SM00387">
    <property type="entry name" value="HATPase_c"/>
    <property type="match status" value="1"/>
</dbReference>
<keyword evidence="8 10" id="KW-1133">Transmembrane helix</keyword>
<proteinExistence type="predicted"/>
<sequence length="477" mass="51575">MPRSKSARCAGWDINLPPRDLRLSLHARIIAVLTMVLGCGAILLGFLAWQSTSLAAQQAYDRLLAGGTIQIAENVYLQGDVVALDPPVAAVATLSAYDMVFYKVVDPRGVVVAGYDDLSSRAKPTAIRQGVVIEDGRYQGQRVRIATLGRQIEGTQMGGWATIIVAQTVNARTALAWNLAAKAFLIIGAMSVLALLAVGFAVRFALKPLTRIEQEITQRRPDDLRPIQASPPLEIRNLVQSIDDFMRRLSERMAATQRFIADAAHQIRTPLAALDAQVEVLSNMPPSRRTPETIDRIRGRANELARLTGQLLDHAMVIHRADTAKFAPIDLNAFAKATLATGVPLSLPREVDIVFQPSDVSPVIPGDVISLREALGNLIDNALRHGAASRLLVVVGAGEDEAWVEVLDDGKGFEGTPSELLRPFAKSLASTGSGLGLAIASEVAKAHKGSLSFEREDAMTRVRLLLKRQEFEPNGMS</sequence>
<dbReference type="InterPro" id="IPR036097">
    <property type="entry name" value="HisK_dim/P_sf"/>
</dbReference>
<dbReference type="Proteomes" id="UP000053176">
    <property type="component" value="Unassembled WGS sequence"/>
</dbReference>
<dbReference type="Pfam" id="PF08521">
    <property type="entry name" value="2CSK_N"/>
    <property type="match status" value="1"/>
</dbReference>
<evidence type="ECO:0000259" key="11">
    <source>
        <dbReference type="PROSITE" id="PS50109"/>
    </source>
</evidence>
<keyword evidence="5" id="KW-0808">Transferase</keyword>
<reference evidence="13 14" key="1">
    <citation type="submission" date="2015-12" db="EMBL/GenBank/DDBJ databases">
        <title>Draft genome sequence of Mesorhizobium sp. UFLA 01-765, a multitolerant efficient symbiont and plant-growth promoting strain isolated from Zn-mining soil using Leucaena leucocephala as a trap plant.</title>
        <authorList>
            <person name="Rangel W.M."/>
            <person name="Thijs S."/>
            <person name="Longatti S.M."/>
            <person name="Moreira F.M."/>
            <person name="Weyens N."/>
            <person name="Vangronsveld J."/>
            <person name="Van Hamme J.D."/>
            <person name="Bottos E.M."/>
            <person name="Rineau F."/>
        </authorList>
    </citation>
    <scope>NUCLEOTIDE SEQUENCE [LARGE SCALE GENOMIC DNA]</scope>
    <source>
        <strain evidence="13 14">UFLA 01-765</strain>
    </source>
</reference>
<name>A0A117N438_RHILI</name>
<evidence type="ECO:0000313" key="14">
    <source>
        <dbReference type="Proteomes" id="UP000053176"/>
    </source>
</evidence>
<evidence type="ECO:0000256" key="2">
    <source>
        <dbReference type="ARBA" id="ARBA00004370"/>
    </source>
</evidence>
<dbReference type="GO" id="GO:0005886">
    <property type="term" value="C:plasma membrane"/>
    <property type="evidence" value="ECO:0007669"/>
    <property type="project" value="TreeGrafter"/>
</dbReference>
<evidence type="ECO:0000256" key="8">
    <source>
        <dbReference type="ARBA" id="ARBA00022989"/>
    </source>
</evidence>
<keyword evidence="7 13" id="KW-0418">Kinase</keyword>
<dbReference type="PROSITE" id="PS50885">
    <property type="entry name" value="HAMP"/>
    <property type="match status" value="1"/>
</dbReference>
<dbReference type="Pfam" id="PF02518">
    <property type="entry name" value="HATPase_c"/>
    <property type="match status" value="1"/>
</dbReference>
<keyword evidence="6 10" id="KW-0812">Transmembrane</keyword>
<dbReference type="InterPro" id="IPR036890">
    <property type="entry name" value="HATPase_C_sf"/>
</dbReference>
<dbReference type="InterPro" id="IPR005467">
    <property type="entry name" value="His_kinase_dom"/>
</dbReference>
<dbReference type="PANTHER" id="PTHR45436">
    <property type="entry name" value="SENSOR HISTIDINE KINASE YKOH"/>
    <property type="match status" value="1"/>
</dbReference>
<dbReference type="Pfam" id="PF00512">
    <property type="entry name" value="HisKA"/>
    <property type="match status" value="1"/>
</dbReference>
<dbReference type="EMBL" id="LPWA01000100">
    <property type="protein sequence ID" value="KUM26947.1"/>
    <property type="molecule type" value="Genomic_DNA"/>
</dbReference>
<keyword evidence="9" id="KW-0902">Two-component regulatory system</keyword>
<comment type="caution">
    <text evidence="13">The sequence shown here is derived from an EMBL/GenBank/DDBJ whole genome shotgun (WGS) entry which is preliminary data.</text>
</comment>
<gene>
    <name evidence="13" type="ORF">AU467_18380</name>
</gene>
<evidence type="ECO:0000256" key="10">
    <source>
        <dbReference type="SAM" id="Phobius"/>
    </source>
</evidence>
<evidence type="ECO:0000256" key="5">
    <source>
        <dbReference type="ARBA" id="ARBA00022679"/>
    </source>
</evidence>
<feature type="transmembrane region" description="Helical" evidence="10">
    <location>
        <begin position="29"/>
        <end position="49"/>
    </location>
</feature>
<evidence type="ECO:0000256" key="7">
    <source>
        <dbReference type="ARBA" id="ARBA00022777"/>
    </source>
</evidence>
<evidence type="ECO:0000256" key="1">
    <source>
        <dbReference type="ARBA" id="ARBA00000085"/>
    </source>
</evidence>
<dbReference type="CDD" id="cd00075">
    <property type="entry name" value="HATPase"/>
    <property type="match status" value="1"/>
</dbReference>
<comment type="catalytic activity">
    <reaction evidence="1">
        <text>ATP + protein L-histidine = ADP + protein N-phospho-L-histidine.</text>
        <dbReference type="EC" id="2.7.13.3"/>
    </reaction>
</comment>
<evidence type="ECO:0000256" key="3">
    <source>
        <dbReference type="ARBA" id="ARBA00012438"/>
    </source>
</evidence>
<dbReference type="SUPFAM" id="SSF55874">
    <property type="entry name" value="ATPase domain of HSP90 chaperone/DNA topoisomerase II/histidine kinase"/>
    <property type="match status" value="1"/>
</dbReference>
<dbReference type="CDD" id="cd00082">
    <property type="entry name" value="HisKA"/>
    <property type="match status" value="1"/>
</dbReference>
<dbReference type="EC" id="2.7.13.3" evidence="3"/>
<protein>
    <recommendedName>
        <fullName evidence="3">histidine kinase</fullName>
        <ecNumber evidence="3">2.7.13.3</ecNumber>
    </recommendedName>
</protein>
<dbReference type="PROSITE" id="PS50109">
    <property type="entry name" value="HIS_KIN"/>
    <property type="match status" value="1"/>
</dbReference>
<dbReference type="GO" id="GO:0000155">
    <property type="term" value="F:phosphorelay sensor kinase activity"/>
    <property type="evidence" value="ECO:0007669"/>
    <property type="project" value="InterPro"/>
</dbReference>
<dbReference type="Gene3D" id="3.30.565.10">
    <property type="entry name" value="Histidine kinase-like ATPase, C-terminal domain"/>
    <property type="match status" value="1"/>
</dbReference>
<keyword evidence="4" id="KW-0597">Phosphoprotein</keyword>
<evidence type="ECO:0000313" key="13">
    <source>
        <dbReference type="EMBL" id="KUM26947.1"/>
    </source>
</evidence>
<feature type="transmembrane region" description="Helical" evidence="10">
    <location>
        <begin position="183"/>
        <end position="206"/>
    </location>
</feature>